<evidence type="ECO:0000256" key="6">
    <source>
        <dbReference type="ARBA" id="ARBA00022989"/>
    </source>
</evidence>
<dbReference type="AlphaFoldDB" id="A0A814QTV7"/>
<evidence type="ECO:0000256" key="4">
    <source>
        <dbReference type="ARBA" id="ARBA00022692"/>
    </source>
</evidence>
<dbReference type="InterPro" id="IPR009582">
    <property type="entry name" value="Spc2/SPCS2"/>
</dbReference>
<reference evidence="10" key="1">
    <citation type="submission" date="2021-02" db="EMBL/GenBank/DDBJ databases">
        <authorList>
            <person name="Nowell W R."/>
        </authorList>
    </citation>
    <scope>NUCLEOTIDE SEQUENCE</scope>
</reference>
<sequence>MQFVESGKFFVARLIDKAGVDRESHCALNSTCKKYDDNYRLTIDYFDGSLNVSDSKMLVESVGKYFDENGVLCYKRFCADLKKIYDSLRLQTRKQQ</sequence>
<evidence type="ECO:0000256" key="5">
    <source>
        <dbReference type="ARBA" id="ARBA00022824"/>
    </source>
</evidence>
<dbReference type="Proteomes" id="UP000677228">
    <property type="component" value="Unassembled WGS sequence"/>
</dbReference>
<dbReference type="PANTHER" id="PTHR13085:SF0">
    <property type="entry name" value="SIGNAL PEPTIDASE COMPLEX SUBUNIT 2"/>
    <property type="match status" value="1"/>
</dbReference>
<evidence type="ECO:0000256" key="2">
    <source>
        <dbReference type="ARBA" id="ARBA00007324"/>
    </source>
</evidence>
<comment type="subcellular location">
    <subcellularLocation>
        <location evidence="1 9">Endoplasmic reticulum membrane</location>
        <topology evidence="1 9">Multi-pass membrane protein</topology>
    </subcellularLocation>
</comment>
<dbReference type="Proteomes" id="UP000681722">
    <property type="component" value="Unassembled WGS sequence"/>
</dbReference>
<dbReference type="GO" id="GO:0045047">
    <property type="term" value="P:protein targeting to ER"/>
    <property type="evidence" value="ECO:0007669"/>
    <property type="project" value="TreeGrafter"/>
</dbReference>
<keyword evidence="6" id="KW-1133">Transmembrane helix</keyword>
<evidence type="ECO:0000313" key="11">
    <source>
        <dbReference type="EMBL" id="CAF1590520.1"/>
    </source>
</evidence>
<accession>A0A814QTV7</accession>
<evidence type="ECO:0000256" key="1">
    <source>
        <dbReference type="ARBA" id="ARBA00004477"/>
    </source>
</evidence>
<evidence type="ECO:0000256" key="9">
    <source>
        <dbReference type="RuleBase" id="RU368033"/>
    </source>
</evidence>
<comment type="similarity">
    <text evidence="2 9">Belongs to the SPCS2 family.</text>
</comment>
<dbReference type="OrthoDB" id="29558at2759"/>
<dbReference type="Proteomes" id="UP000663829">
    <property type="component" value="Unassembled WGS sequence"/>
</dbReference>
<evidence type="ECO:0000256" key="3">
    <source>
        <dbReference type="ARBA" id="ARBA00017057"/>
    </source>
</evidence>
<evidence type="ECO:0000313" key="10">
    <source>
        <dbReference type="EMBL" id="CAF1124427.1"/>
    </source>
</evidence>
<name>A0A814QTV7_9BILA</name>
<keyword evidence="7" id="KW-0472">Membrane</keyword>
<dbReference type="PANTHER" id="PTHR13085">
    <property type="entry name" value="MICROSOMAL SIGNAL PEPTIDASE 25 KDA SUBUNIT"/>
    <property type="match status" value="1"/>
</dbReference>
<dbReference type="EMBL" id="CAJNOK010048045">
    <property type="protein sequence ID" value="CAF1590520.1"/>
    <property type="molecule type" value="Genomic_DNA"/>
</dbReference>
<dbReference type="Pfam" id="PF06703">
    <property type="entry name" value="SPC25"/>
    <property type="match status" value="1"/>
</dbReference>
<keyword evidence="4" id="KW-0812">Transmembrane</keyword>
<proteinExistence type="inferred from homology"/>
<evidence type="ECO:0000313" key="13">
    <source>
        <dbReference type="EMBL" id="CAF4394163.1"/>
    </source>
</evidence>
<organism evidence="10 14">
    <name type="scientific">Didymodactylos carnosus</name>
    <dbReference type="NCBI Taxonomy" id="1234261"/>
    <lineage>
        <taxon>Eukaryota</taxon>
        <taxon>Metazoa</taxon>
        <taxon>Spiralia</taxon>
        <taxon>Gnathifera</taxon>
        <taxon>Rotifera</taxon>
        <taxon>Eurotatoria</taxon>
        <taxon>Bdelloidea</taxon>
        <taxon>Philodinida</taxon>
        <taxon>Philodinidae</taxon>
        <taxon>Didymodactylos</taxon>
    </lineage>
</organism>
<evidence type="ECO:0000256" key="8">
    <source>
        <dbReference type="ARBA" id="ARBA00045608"/>
    </source>
</evidence>
<protein>
    <recommendedName>
        <fullName evidence="3 9">Signal peptidase complex subunit 2</fullName>
    </recommendedName>
</protein>
<dbReference type="EMBL" id="CAJNOQ010006127">
    <property type="protein sequence ID" value="CAF1124427.1"/>
    <property type="molecule type" value="Genomic_DNA"/>
</dbReference>
<evidence type="ECO:0000313" key="12">
    <source>
        <dbReference type="EMBL" id="CAF3887925.1"/>
    </source>
</evidence>
<comment type="function">
    <text evidence="8 9">Component of the signal peptidase complex (SPC) which catalyzes the cleavage of N-terminal signal sequences from nascent proteins as they are translocated into the lumen of the endoplasmic reticulum. Enhances the enzymatic activity of SPC and facilitates the interactions between different components of the translocation site.</text>
</comment>
<dbReference type="EMBL" id="CAJOBA010071446">
    <property type="protein sequence ID" value="CAF4394163.1"/>
    <property type="molecule type" value="Genomic_DNA"/>
</dbReference>
<dbReference type="GO" id="GO:0006465">
    <property type="term" value="P:signal peptide processing"/>
    <property type="evidence" value="ECO:0007669"/>
    <property type="project" value="UniProtKB-UniRule"/>
</dbReference>
<dbReference type="GO" id="GO:0008233">
    <property type="term" value="F:peptidase activity"/>
    <property type="evidence" value="ECO:0007669"/>
    <property type="project" value="UniProtKB-UniRule"/>
</dbReference>
<dbReference type="Proteomes" id="UP000682733">
    <property type="component" value="Unassembled WGS sequence"/>
</dbReference>
<keyword evidence="14" id="KW-1185">Reference proteome</keyword>
<comment type="caution">
    <text evidence="10">The sequence shown here is derived from an EMBL/GenBank/DDBJ whole genome shotgun (WGS) entry which is preliminary data.</text>
</comment>
<keyword evidence="5 9" id="KW-0256">Endoplasmic reticulum</keyword>
<gene>
    <name evidence="10" type="ORF">GPM918_LOCUS19858</name>
    <name evidence="11" type="ORF">OVA965_LOCUS41517</name>
    <name evidence="12" type="ORF">SRO942_LOCUS19855</name>
    <name evidence="13" type="ORF">TMI583_LOCUS43186</name>
</gene>
<dbReference type="GO" id="GO:0005787">
    <property type="term" value="C:signal peptidase complex"/>
    <property type="evidence" value="ECO:0007669"/>
    <property type="project" value="UniProtKB-UniRule"/>
</dbReference>
<evidence type="ECO:0000256" key="7">
    <source>
        <dbReference type="ARBA" id="ARBA00023136"/>
    </source>
</evidence>
<dbReference type="EMBL" id="CAJOBC010006127">
    <property type="protein sequence ID" value="CAF3887925.1"/>
    <property type="molecule type" value="Genomic_DNA"/>
</dbReference>
<evidence type="ECO:0000313" key="14">
    <source>
        <dbReference type="Proteomes" id="UP000663829"/>
    </source>
</evidence>